<dbReference type="OrthoDB" id="6105284at2759"/>
<keyword evidence="3" id="KW-0677">Repeat</keyword>
<feature type="disulfide bond" evidence="7">
    <location>
        <begin position="104"/>
        <end position="119"/>
    </location>
</feature>
<feature type="disulfide bond" evidence="7">
    <location>
        <begin position="85"/>
        <end position="97"/>
    </location>
</feature>
<evidence type="ECO:0000256" key="8">
    <source>
        <dbReference type="SAM" id="SignalP"/>
    </source>
</evidence>
<dbReference type="PANTHER" id="PTHR24270">
    <property type="entry name" value="LOW-DENSITY LIPOPROTEIN RECEPTOR-RELATED"/>
    <property type="match status" value="1"/>
</dbReference>
<comment type="subcellular location">
    <subcellularLocation>
        <location evidence="1">Membrane</location>
        <topology evidence="1">Single-pass membrane protein</topology>
    </subcellularLocation>
</comment>
<reference evidence="9 10" key="1">
    <citation type="submission" date="2020-06" db="EMBL/GenBank/DDBJ databases">
        <authorList>
            <person name="Li R."/>
            <person name="Bekaert M."/>
        </authorList>
    </citation>
    <scope>NUCLEOTIDE SEQUENCE [LARGE SCALE GENOMIC DNA]</scope>
    <source>
        <strain evidence="10">wild</strain>
    </source>
</reference>
<feature type="disulfide bond" evidence="7">
    <location>
        <begin position="163"/>
        <end position="178"/>
    </location>
</feature>
<keyword evidence="10" id="KW-1185">Reference proteome</keyword>
<evidence type="ECO:0000256" key="7">
    <source>
        <dbReference type="PROSITE-ProRule" id="PRU00124"/>
    </source>
</evidence>
<name>A0A6J8A8Q4_MYTCO</name>
<evidence type="ECO:0000313" key="10">
    <source>
        <dbReference type="Proteomes" id="UP000507470"/>
    </source>
</evidence>
<gene>
    <name evidence="9" type="ORF">MCOR_4992</name>
</gene>
<evidence type="ECO:0000256" key="5">
    <source>
        <dbReference type="ARBA" id="ARBA00023136"/>
    </source>
</evidence>
<dbReference type="Gene3D" id="4.10.400.10">
    <property type="entry name" value="Low-density Lipoprotein Receptor"/>
    <property type="match status" value="3"/>
</dbReference>
<dbReference type="EMBL" id="CACVKT020000904">
    <property type="protein sequence ID" value="CAC5363650.1"/>
    <property type="molecule type" value="Genomic_DNA"/>
</dbReference>
<dbReference type="GO" id="GO:0005886">
    <property type="term" value="C:plasma membrane"/>
    <property type="evidence" value="ECO:0007669"/>
    <property type="project" value="TreeGrafter"/>
</dbReference>
<evidence type="ECO:0000256" key="4">
    <source>
        <dbReference type="ARBA" id="ARBA00022989"/>
    </source>
</evidence>
<dbReference type="GO" id="GO:0016192">
    <property type="term" value="P:vesicle-mediated transport"/>
    <property type="evidence" value="ECO:0007669"/>
    <property type="project" value="UniProtKB-ARBA"/>
</dbReference>
<dbReference type="Proteomes" id="UP000507470">
    <property type="component" value="Unassembled WGS sequence"/>
</dbReference>
<feature type="signal peptide" evidence="8">
    <location>
        <begin position="1"/>
        <end position="19"/>
    </location>
</feature>
<evidence type="ECO:0000313" key="9">
    <source>
        <dbReference type="EMBL" id="CAC5363650.1"/>
    </source>
</evidence>
<dbReference type="Pfam" id="PF00057">
    <property type="entry name" value="Ldl_recept_a"/>
    <property type="match status" value="3"/>
</dbReference>
<feature type="chain" id="PRO_5027093486" evidence="8">
    <location>
        <begin position="20"/>
        <end position="197"/>
    </location>
</feature>
<sequence>MHWKTKALLCVLLVGITTALRLPYYESSCNPLIEFQCDENSWTGTFCLPISLRCNGKSECMDRSDEYGCNVSIINTAWVRETSHCGEEEFMCDNDKCYPDSWRCDGIVDCYDNTDEQKCQGTTLTTTAATPTAKTTTSAPKLCAKGDFMSADGERCCPNTWRCDDIIDCNDGSDEHHCLGECIPMYCYYCLIKLLFQ</sequence>
<dbReference type="PRINTS" id="PR00261">
    <property type="entry name" value="LDLRECEPTOR"/>
</dbReference>
<comment type="caution">
    <text evidence="7">Lacks conserved residue(s) required for the propagation of feature annotation.</text>
</comment>
<dbReference type="InterPro" id="IPR002172">
    <property type="entry name" value="LDrepeatLR_classA_rpt"/>
</dbReference>
<dbReference type="SMART" id="SM00192">
    <property type="entry name" value="LDLa"/>
    <property type="match status" value="3"/>
</dbReference>
<keyword evidence="8" id="KW-0732">Signal</keyword>
<feature type="disulfide bond" evidence="7">
    <location>
        <begin position="92"/>
        <end position="110"/>
    </location>
</feature>
<accession>A0A6J8A8Q4</accession>
<keyword evidence="6 7" id="KW-1015">Disulfide bond</keyword>
<evidence type="ECO:0000256" key="3">
    <source>
        <dbReference type="ARBA" id="ARBA00022737"/>
    </source>
</evidence>
<dbReference type="AlphaFoldDB" id="A0A6J8A8Q4"/>
<evidence type="ECO:0000256" key="6">
    <source>
        <dbReference type="ARBA" id="ARBA00023157"/>
    </source>
</evidence>
<keyword evidence="5" id="KW-0472">Membrane</keyword>
<dbReference type="CDD" id="cd00112">
    <property type="entry name" value="LDLa"/>
    <property type="match status" value="2"/>
</dbReference>
<dbReference type="InterPro" id="IPR050685">
    <property type="entry name" value="LDLR"/>
</dbReference>
<dbReference type="SUPFAM" id="SSF57424">
    <property type="entry name" value="LDL receptor-like module"/>
    <property type="match status" value="3"/>
</dbReference>
<feature type="disulfide bond" evidence="7">
    <location>
        <begin position="54"/>
        <end position="69"/>
    </location>
</feature>
<keyword evidence="2" id="KW-0812">Transmembrane</keyword>
<proteinExistence type="predicted"/>
<dbReference type="InterPro" id="IPR036055">
    <property type="entry name" value="LDL_receptor-like_sf"/>
</dbReference>
<evidence type="ECO:0000256" key="1">
    <source>
        <dbReference type="ARBA" id="ARBA00004167"/>
    </source>
</evidence>
<dbReference type="PROSITE" id="PS50068">
    <property type="entry name" value="LDLRA_2"/>
    <property type="match status" value="3"/>
</dbReference>
<keyword evidence="4" id="KW-1133">Transmembrane helix</keyword>
<protein>
    <submittedName>
        <fullName evidence="9">LRP2</fullName>
    </submittedName>
</protein>
<organism evidence="9 10">
    <name type="scientific">Mytilus coruscus</name>
    <name type="common">Sea mussel</name>
    <dbReference type="NCBI Taxonomy" id="42192"/>
    <lineage>
        <taxon>Eukaryota</taxon>
        <taxon>Metazoa</taxon>
        <taxon>Spiralia</taxon>
        <taxon>Lophotrochozoa</taxon>
        <taxon>Mollusca</taxon>
        <taxon>Bivalvia</taxon>
        <taxon>Autobranchia</taxon>
        <taxon>Pteriomorphia</taxon>
        <taxon>Mytilida</taxon>
        <taxon>Mytiloidea</taxon>
        <taxon>Mytilidae</taxon>
        <taxon>Mytilinae</taxon>
        <taxon>Mytilus</taxon>
    </lineage>
</organism>
<evidence type="ECO:0000256" key="2">
    <source>
        <dbReference type="ARBA" id="ARBA00022692"/>
    </source>
</evidence>